<dbReference type="InterPro" id="IPR011993">
    <property type="entry name" value="PH-like_dom_sf"/>
</dbReference>
<evidence type="ECO:0000256" key="3">
    <source>
        <dbReference type="SAM" id="MobiDB-lite"/>
    </source>
</evidence>
<evidence type="ECO:0000256" key="1">
    <source>
        <dbReference type="ARBA" id="ARBA00022443"/>
    </source>
</evidence>
<organism evidence="5 6">
    <name type="scientific">Nannospalax galili</name>
    <name type="common">Northern Israeli blind subterranean mole rat</name>
    <name type="synonym">Spalax galili</name>
    <dbReference type="NCBI Taxonomy" id="1026970"/>
    <lineage>
        <taxon>Eukaryota</taxon>
        <taxon>Metazoa</taxon>
        <taxon>Chordata</taxon>
        <taxon>Craniata</taxon>
        <taxon>Vertebrata</taxon>
        <taxon>Euteleostomi</taxon>
        <taxon>Mammalia</taxon>
        <taxon>Eutheria</taxon>
        <taxon>Euarchontoglires</taxon>
        <taxon>Glires</taxon>
        <taxon>Rodentia</taxon>
        <taxon>Myomorpha</taxon>
        <taxon>Muroidea</taxon>
        <taxon>Spalacidae</taxon>
        <taxon>Spalacinae</taxon>
        <taxon>Nannospalax</taxon>
    </lineage>
</organism>
<dbReference type="InterPro" id="IPR035489">
    <property type="entry name" value="MYO15B_SH3"/>
</dbReference>
<dbReference type="InterPro" id="IPR051567">
    <property type="entry name" value="Unconventional_Myosin_ATPase"/>
</dbReference>
<dbReference type="Pfam" id="PF07653">
    <property type="entry name" value="SH3_2"/>
    <property type="match status" value="1"/>
</dbReference>
<protein>
    <recommendedName>
        <fullName evidence="4">SH3 domain-containing protein</fullName>
    </recommendedName>
</protein>
<dbReference type="Proteomes" id="UP000694381">
    <property type="component" value="Unassembled WGS sequence"/>
</dbReference>
<proteinExistence type="predicted"/>
<sequence length="165" mass="18197">GLRLLKVTKDSSFHLDRLKTLCSYSFAEVLGVECCSNSTLELSLKSEQLVLHTARARAIKAMVEEFLSELKKNSGYVIALRSYITDDHSLLSFHRGDLIKLLPVATLEPGWQFGSAGGRSGLFPADMVQPAAAPDFSFSLGQRNSWQRKSKPGPAQEVRKTEVKA</sequence>
<dbReference type="AlphaFoldDB" id="A0A8C6RHF8"/>
<dbReference type="Ensembl" id="ENSNGAT00000023141.1">
    <property type="protein sequence ID" value="ENSNGAP00000017511.1"/>
    <property type="gene ID" value="ENSNGAG00000017909.1"/>
</dbReference>
<accession>A0A8C6RHF8</accession>
<dbReference type="SUPFAM" id="SSF50044">
    <property type="entry name" value="SH3-domain"/>
    <property type="match status" value="1"/>
</dbReference>
<feature type="domain" description="SH3" evidence="4">
    <location>
        <begin position="72"/>
        <end position="133"/>
    </location>
</feature>
<dbReference type="PROSITE" id="PS50002">
    <property type="entry name" value="SH3"/>
    <property type="match status" value="1"/>
</dbReference>
<reference evidence="5" key="2">
    <citation type="submission" date="2025-09" db="UniProtKB">
        <authorList>
            <consortium name="Ensembl"/>
        </authorList>
    </citation>
    <scope>IDENTIFICATION</scope>
</reference>
<evidence type="ECO:0000313" key="5">
    <source>
        <dbReference type="Ensembl" id="ENSNGAP00000017511.1"/>
    </source>
</evidence>
<dbReference type="CDD" id="cd12068">
    <property type="entry name" value="SH3_MYO15B"/>
    <property type="match status" value="1"/>
</dbReference>
<dbReference type="Gene3D" id="2.30.30.40">
    <property type="entry name" value="SH3 Domains"/>
    <property type="match status" value="1"/>
</dbReference>
<dbReference type="OMA" id="WANDQPI"/>
<dbReference type="Gene3D" id="2.30.29.30">
    <property type="entry name" value="Pleckstrin-homology domain (PH domain)/Phosphotyrosine-binding domain (PTB)"/>
    <property type="match status" value="1"/>
</dbReference>
<feature type="region of interest" description="Disordered" evidence="3">
    <location>
        <begin position="141"/>
        <end position="165"/>
    </location>
</feature>
<dbReference type="PANTHER" id="PTHR22692:SF16">
    <property type="entry name" value="MYOSIN XVB"/>
    <property type="match status" value="1"/>
</dbReference>
<dbReference type="PANTHER" id="PTHR22692">
    <property type="entry name" value="MYOSIN VII, XV"/>
    <property type="match status" value="1"/>
</dbReference>
<keyword evidence="1 2" id="KW-0728">SH3 domain</keyword>
<evidence type="ECO:0000313" key="6">
    <source>
        <dbReference type="Proteomes" id="UP000694381"/>
    </source>
</evidence>
<evidence type="ECO:0000259" key="4">
    <source>
        <dbReference type="PROSITE" id="PS50002"/>
    </source>
</evidence>
<dbReference type="GeneTree" id="ENSGT00930000151032"/>
<keyword evidence="6" id="KW-1185">Reference proteome</keyword>
<evidence type="ECO:0000256" key="2">
    <source>
        <dbReference type="PROSITE-ProRule" id="PRU00192"/>
    </source>
</evidence>
<reference evidence="5" key="1">
    <citation type="submission" date="2025-08" db="UniProtKB">
        <authorList>
            <consortium name="Ensembl"/>
        </authorList>
    </citation>
    <scope>IDENTIFICATION</scope>
</reference>
<name>A0A8C6RHF8_NANGA</name>
<dbReference type="InterPro" id="IPR036028">
    <property type="entry name" value="SH3-like_dom_sf"/>
</dbReference>
<dbReference type="SMART" id="SM00326">
    <property type="entry name" value="SH3"/>
    <property type="match status" value="1"/>
</dbReference>
<dbReference type="InterPro" id="IPR001452">
    <property type="entry name" value="SH3_domain"/>
</dbReference>